<organism evidence="2 3">
    <name type="scientific">Syncephalastrum racemosum</name>
    <name type="common">Filamentous fungus</name>
    <dbReference type="NCBI Taxonomy" id="13706"/>
    <lineage>
        <taxon>Eukaryota</taxon>
        <taxon>Fungi</taxon>
        <taxon>Fungi incertae sedis</taxon>
        <taxon>Mucoromycota</taxon>
        <taxon>Mucoromycotina</taxon>
        <taxon>Mucoromycetes</taxon>
        <taxon>Mucorales</taxon>
        <taxon>Syncephalastraceae</taxon>
        <taxon>Syncephalastrum</taxon>
    </lineage>
</organism>
<dbReference type="InterPro" id="IPR036291">
    <property type="entry name" value="NAD(P)-bd_dom_sf"/>
</dbReference>
<dbReference type="STRING" id="13706.A0A1X2HGM8"/>
<dbReference type="InterPro" id="IPR002347">
    <property type="entry name" value="SDR_fam"/>
</dbReference>
<dbReference type="PRINTS" id="PR00081">
    <property type="entry name" value="GDHRDH"/>
</dbReference>
<comment type="similarity">
    <text evidence="1">Belongs to the short-chain dehydrogenases/reductases (SDR) family.</text>
</comment>
<gene>
    <name evidence="2" type="ORF">BCR43DRAFT_546915</name>
</gene>
<evidence type="ECO:0000256" key="1">
    <source>
        <dbReference type="RuleBase" id="RU000363"/>
    </source>
</evidence>
<dbReference type="OMA" id="EAFPGYQ"/>
<dbReference type="InterPro" id="IPR052184">
    <property type="entry name" value="SDR_enzymes"/>
</dbReference>
<sequence>MSTYVITGASRGLGVEFVKQLKDKGHTVIACARAPEKSDALQALVDNQRIHSLKLDTVDADSIKAAVEKIHQLAPGGIDVLINNAGIAGERGQDTLTTTAEDYINVFKTNVTGTSDVTRALVPLLRQKNTRHVFNISSILGSVENTTAGGNVSYRVSKAAENMLSRATAGQLASENFVVVAVHPGWVQTDMGGGQAPVTPEQSIRGMLSVFDKVTQADNGTFVDFEGKKLPW</sequence>
<dbReference type="EMBL" id="MCGN01000004">
    <property type="protein sequence ID" value="ORY98125.1"/>
    <property type="molecule type" value="Genomic_DNA"/>
</dbReference>
<dbReference type="PRINTS" id="PR00080">
    <property type="entry name" value="SDRFAMILY"/>
</dbReference>
<dbReference type="PANTHER" id="PTHR45458:SF1">
    <property type="entry name" value="SHORT CHAIN DEHYDROGENASE"/>
    <property type="match status" value="1"/>
</dbReference>
<name>A0A1X2HGM8_SYNRA</name>
<evidence type="ECO:0000313" key="3">
    <source>
        <dbReference type="Proteomes" id="UP000242180"/>
    </source>
</evidence>
<dbReference type="FunCoup" id="A0A1X2HGM8">
    <property type="interactions" value="118"/>
</dbReference>
<evidence type="ECO:0000313" key="2">
    <source>
        <dbReference type="EMBL" id="ORY98125.1"/>
    </source>
</evidence>
<dbReference type="Proteomes" id="UP000242180">
    <property type="component" value="Unassembled WGS sequence"/>
</dbReference>
<proteinExistence type="inferred from homology"/>
<dbReference type="InParanoid" id="A0A1X2HGM8"/>
<dbReference type="Gene3D" id="3.40.50.720">
    <property type="entry name" value="NAD(P)-binding Rossmann-like Domain"/>
    <property type="match status" value="1"/>
</dbReference>
<dbReference type="OrthoDB" id="9876299at2759"/>
<dbReference type="PANTHER" id="PTHR45458">
    <property type="entry name" value="SHORT-CHAIN DEHYDROGENASE/REDUCTASE SDR"/>
    <property type="match status" value="1"/>
</dbReference>
<dbReference type="GO" id="GO:0016616">
    <property type="term" value="F:oxidoreductase activity, acting on the CH-OH group of donors, NAD or NADP as acceptor"/>
    <property type="evidence" value="ECO:0007669"/>
    <property type="project" value="TreeGrafter"/>
</dbReference>
<dbReference type="CDD" id="cd05325">
    <property type="entry name" value="carb_red_sniffer_like_SDR_c"/>
    <property type="match status" value="1"/>
</dbReference>
<dbReference type="SUPFAM" id="SSF51735">
    <property type="entry name" value="NAD(P)-binding Rossmann-fold domains"/>
    <property type="match status" value="1"/>
</dbReference>
<keyword evidence="3" id="KW-1185">Reference proteome</keyword>
<dbReference type="Pfam" id="PF00106">
    <property type="entry name" value="adh_short"/>
    <property type="match status" value="1"/>
</dbReference>
<comment type="caution">
    <text evidence="2">The sequence shown here is derived from an EMBL/GenBank/DDBJ whole genome shotgun (WGS) entry which is preliminary data.</text>
</comment>
<protein>
    <submittedName>
        <fullName evidence="2">4-dihydrotrisporin dehydrogenase</fullName>
    </submittedName>
</protein>
<accession>A0A1X2HGM8</accession>
<reference evidence="2 3" key="1">
    <citation type="submission" date="2016-07" db="EMBL/GenBank/DDBJ databases">
        <title>Pervasive Adenine N6-methylation of Active Genes in Fungi.</title>
        <authorList>
            <consortium name="DOE Joint Genome Institute"/>
            <person name="Mondo S.J."/>
            <person name="Dannebaum R.O."/>
            <person name="Kuo R.C."/>
            <person name="Labutti K."/>
            <person name="Haridas S."/>
            <person name="Kuo A."/>
            <person name="Salamov A."/>
            <person name="Ahrendt S.R."/>
            <person name="Lipzen A."/>
            <person name="Sullivan W."/>
            <person name="Andreopoulos W.B."/>
            <person name="Clum A."/>
            <person name="Lindquist E."/>
            <person name="Daum C."/>
            <person name="Ramamoorthy G.K."/>
            <person name="Gryganskyi A."/>
            <person name="Culley D."/>
            <person name="Magnuson J.K."/>
            <person name="James T.Y."/>
            <person name="O'Malley M.A."/>
            <person name="Stajich J.E."/>
            <person name="Spatafora J.W."/>
            <person name="Visel A."/>
            <person name="Grigoriev I.V."/>
        </authorList>
    </citation>
    <scope>NUCLEOTIDE SEQUENCE [LARGE SCALE GENOMIC DNA]</scope>
    <source>
        <strain evidence="2 3">NRRL 2496</strain>
    </source>
</reference>
<dbReference type="AlphaFoldDB" id="A0A1X2HGM8"/>